<evidence type="ECO:0000259" key="13">
    <source>
        <dbReference type="PROSITE" id="PS50011"/>
    </source>
</evidence>
<evidence type="ECO:0000256" key="4">
    <source>
        <dbReference type="ARBA" id="ARBA00022527"/>
    </source>
</evidence>
<dbReference type="EMBL" id="HBUE01142679">
    <property type="protein sequence ID" value="CAG6501626.1"/>
    <property type="molecule type" value="Transcribed_RNA"/>
</dbReference>
<evidence type="ECO:0000256" key="3">
    <source>
        <dbReference type="ARBA" id="ARBA00012513"/>
    </source>
</evidence>
<dbReference type="GO" id="GO:0005634">
    <property type="term" value="C:nucleus"/>
    <property type="evidence" value="ECO:0007669"/>
    <property type="project" value="UniProtKB-SubCell"/>
</dbReference>
<dbReference type="CDD" id="cd14069">
    <property type="entry name" value="STKc_Chk1"/>
    <property type="match status" value="1"/>
</dbReference>
<dbReference type="InterPro" id="IPR000719">
    <property type="entry name" value="Prot_kinase_dom"/>
</dbReference>
<dbReference type="GO" id="GO:0007095">
    <property type="term" value="P:mitotic G2 DNA damage checkpoint signaling"/>
    <property type="evidence" value="ECO:0007669"/>
    <property type="project" value="TreeGrafter"/>
</dbReference>
<keyword evidence="7 14" id="KW-0418">Kinase</keyword>
<organism evidence="14">
    <name type="scientific">Culex pipiens</name>
    <name type="common">House mosquito</name>
    <dbReference type="NCBI Taxonomy" id="7175"/>
    <lineage>
        <taxon>Eukaryota</taxon>
        <taxon>Metazoa</taxon>
        <taxon>Ecdysozoa</taxon>
        <taxon>Arthropoda</taxon>
        <taxon>Hexapoda</taxon>
        <taxon>Insecta</taxon>
        <taxon>Pterygota</taxon>
        <taxon>Neoptera</taxon>
        <taxon>Endopterygota</taxon>
        <taxon>Diptera</taxon>
        <taxon>Nematocera</taxon>
        <taxon>Culicoidea</taxon>
        <taxon>Culicidae</taxon>
        <taxon>Culicinae</taxon>
        <taxon>Culicini</taxon>
        <taxon>Culex</taxon>
        <taxon>Culex</taxon>
    </lineage>
</organism>
<evidence type="ECO:0000256" key="1">
    <source>
        <dbReference type="ARBA" id="ARBA00004123"/>
    </source>
</evidence>
<dbReference type="InterPro" id="IPR011009">
    <property type="entry name" value="Kinase-like_dom_sf"/>
</dbReference>
<dbReference type="InterPro" id="IPR008271">
    <property type="entry name" value="Ser/Thr_kinase_AS"/>
</dbReference>
<dbReference type="FunFam" id="3.30.310.80:FF:000018">
    <property type="entry name" value="Serine/threonine-protein kinase grp"/>
    <property type="match status" value="1"/>
</dbReference>
<dbReference type="Gene3D" id="3.30.310.80">
    <property type="entry name" value="Kinase associated domain 1, KA1"/>
    <property type="match status" value="1"/>
</dbReference>
<comment type="catalytic activity">
    <reaction evidence="10">
        <text>L-threonyl-[protein] + ATP = O-phospho-L-threonyl-[protein] + ADP + H(+)</text>
        <dbReference type="Rhea" id="RHEA:46608"/>
        <dbReference type="Rhea" id="RHEA-COMP:11060"/>
        <dbReference type="Rhea" id="RHEA-COMP:11605"/>
        <dbReference type="ChEBI" id="CHEBI:15378"/>
        <dbReference type="ChEBI" id="CHEBI:30013"/>
        <dbReference type="ChEBI" id="CHEBI:30616"/>
        <dbReference type="ChEBI" id="CHEBI:61977"/>
        <dbReference type="ChEBI" id="CHEBI:456216"/>
        <dbReference type="EC" id="2.7.11.1"/>
    </reaction>
</comment>
<dbReference type="GO" id="GO:0004674">
    <property type="term" value="F:protein serine/threonine kinase activity"/>
    <property type="evidence" value="ECO:0007669"/>
    <property type="project" value="UniProtKB-KW"/>
</dbReference>
<keyword evidence="4" id="KW-0723">Serine/threonine-protein kinase</keyword>
<comment type="catalytic activity">
    <reaction evidence="11">
        <text>L-seryl-[protein] + ATP = O-phospho-L-seryl-[protein] + ADP + H(+)</text>
        <dbReference type="Rhea" id="RHEA:17989"/>
        <dbReference type="Rhea" id="RHEA-COMP:9863"/>
        <dbReference type="Rhea" id="RHEA-COMP:11604"/>
        <dbReference type="ChEBI" id="CHEBI:15378"/>
        <dbReference type="ChEBI" id="CHEBI:29999"/>
        <dbReference type="ChEBI" id="CHEBI:30616"/>
        <dbReference type="ChEBI" id="CHEBI:83421"/>
        <dbReference type="ChEBI" id="CHEBI:456216"/>
        <dbReference type="EC" id="2.7.11.1"/>
    </reaction>
</comment>
<sequence length="565" mass="63592">MLFRICLKFFIMLSLPSETMNEASKLSIPSSPPHRKPPTTNHRVYIRSLSCLFSFCSPSKNALPHLCALSHTCSLSLSLIHPHSTGMILNTHTHSPALLVLLPSRVKLLLNRQSGEAVAMKMVDLKKHPDAESSVKKEVCIQKILQHPNILKFFGKRTQGDIEYIFLEYASGGELFDRIEPDVGMPIPEAQRYFNQLLAGVEYLHGRGVAHRDLKPENLLLDEHDNVKISDFGMATMFRMKGRERLLDKKCGTLPYVAPEVLVKPYQATPADIWSCGIILVTMLAGELPWDQPSTGCAEYLCWKENKYTTATPWSKLDTLTLSLLRKILVPNPAQRLPLDKIQDHKWCQMQFNNSQGHSESGRDAVDGVISPRAKRLCSNQDLSTPLDDSTSRLCQSQPVPTIAQTEVHGLEEAIDARNGFCFSQPTMLDDLILCTQLNPTQSVGATQSTPFQRLVRRMTRFFVSTKCDETLNRLSATLEKLSYTWKANDEGVITISTIDRRKLQLIFKANIVEMDGKILCDFRLSKGCGLEFKRRFIRIKNSLEDIVMKGPVTWPIAIATNSVP</sequence>
<keyword evidence="9" id="KW-0539">Nucleus</keyword>
<dbReference type="SUPFAM" id="SSF56112">
    <property type="entry name" value="Protein kinase-like (PK-like)"/>
    <property type="match status" value="1"/>
</dbReference>
<name>A0A8D8GBC5_CULPI</name>
<comment type="subcellular location">
    <subcellularLocation>
        <location evidence="1">Nucleus</location>
    </subcellularLocation>
</comment>
<dbReference type="EC" id="2.7.11.1" evidence="3"/>
<accession>A0A8D8GBC5</accession>
<reference evidence="14" key="1">
    <citation type="submission" date="2021-05" db="EMBL/GenBank/DDBJ databases">
        <authorList>
            <person name="Alioto T."/>
            <person name="Alioto T."/>
            <person name="Gomez Garrido J."/>
        </authorList>
    </citation>
    <scope>NUCLEOTIDE SEQUENCE</scope>
</reference>
<keyword evidence="8" id="KW-0067">ATP-binding</keyword>
<dbReference type="SMART" id="SM00220">
    <property type="entry name" value="S_TKc"/>
    <property type="match status" value="1"/>
</dbReference>
<keyword evidence="6" id="KW-0547">Nucleotide-binding</keyword>
<dbReference type="GO" id="GO:0035861">
    <property type="term" value="C:site of double-strand break"/>
    <property type="evidence" value="ECO:0007669"/>
    <property type="project" value="TreeGrafter"/>
</dbReference>
<dbReference type="PROSITE" id="PS50011">
    <property type="entry name" value="PROTEIN_KINASE_DOM"/>
    <property type="match status" value="1"/>
</dbReference>
<dbReference type="GO" id="GO:0005524">
    <property type="term" value="F:ATP binding"/>
    <property type="evidence" value="ECO:0007669"/>
    <property type="project" value="UniProtKB-KW"/>
</dbReference>
<keyword evidence="5" id="KW-0808">Transferase</keyword>
<dbReference type="PANTHER" id="PTHR43895">
    <property type="entry name" value="CALCIUM/CALMODULIN-DEPENDENT PROTEIN KINASE KINASE-RELATED"/>
    <property type="match status" value="1"/>
</dbReference>
<evidence type="ECO:0000256" key="8">
    <source>
        <dbReference type="ARBA" id="ARBA00022840"/>
    </source>
</evidence>
<evidence type="ECO:0000256" key="7">
    <source>
        <dbReference type="ARBA" id="ARBA00022777"/>
    </source>
</evidence>
<dbReference type="PROSITE" id="PS00108">
    <property type="entry name" value="PROTEIN_KINASE_ST"/>
    <property type="match status" value="1"/>
</dbReference>
<evidence type="ECO:0000256" key="6">
    <source>
        <dbReference type="ARBA" id="ARBA00022741"/>
    </source>
</evidence>
<evidence type="ECO:0000256" key="9">
    <source>
        <dbReference type="ARBA" id="ARBA00023242"/>
    </source>
</evidence>
<proteinExistence type="inferred from homology"/>
<comment type="similarity">
    <text evidence="2">Belongs to the protein kinase superfamily. CAMK Ser/Thr protein kinase family. NIM1 subfamily.</text>
</comment>
<dbReference type="Gene3D" id="3.30.200.20">
    <property type="entry name" value="Phosphorylase Kinase, domain 1"/>
    <property type="match status" value="1"/>
</dbReference>
<dbReference type="InterPro" id="IPR034670">
    <property type="entry name" value="Chk1_catalytic_dom"/>
</dbReference>
<feature type="signal peptide" evidence="12">
    <location>
        <begin position="1"/>
        <end position="21"/>
    </location>
</feature>
<dbReference type="GO" id="GO:0005737">
    <property type="term" value="C:cytoplasm"/>
    <property type="evidence" value="ECO:0007669"/>
    <property type="project" value="TreeGrafter"/>
</dbReference>
<evidence type="ECO:0000313" key="14">
    <source>
        <dbReference type="EMBL" id="CAG6501626.1"/>
    </source>
</evidence>
<feature type="domain" description="Protein kinase" evidence="13">
    <location>
        <begin position="74"/>
        <end position="348"/>
    </location>
</feature>
<evidence type="ECO:0000256" key="12">
    <source>
        <dbReference type="SAM" id="SignalP"/>
    </source>
</evidence>
<evidence type="ECO:0000256" key="10">
    <source>
        <dbReference type="ARBA" id="ARBA00047899"/>
    </source>
</evidence>
<protein>
    <recommendedName>
        <fullName evidence="3">non-specific serine/threonine protein kinase</fullName>
        <ecNumber evidence="3">2.7.11.1</ecNumber>
    </recommendedName>
</protein>
<dbReference type="FunFam" id="1.10.510.10:FF:000301">
    <property type="entry name" value="Serine/threonine-protein kinase Chk1"/>
    <property type="match status" value="1"/>
</dbReference>
<evidence type="ECO:0000256" key="11">
    <source>
        <dbReference type="ARBA" id="ARBA00048679"/>
    </source>
</evidence>
<dbReference type="Gene3D" id="1.10.510.10">
    <property type="entry name" value="Transferase(Phosphotransferase) domain 1"/>
    <property type="match status" value="1"/>
</dbReference>
<dbReference type="AlphaFoldDB" id="A0A8D8GBC5"/>
<dbReference type="Pfam" id="PF00069">
    <property type="entry name" value="Pkinase"/>
    <property type="match status" value="1"/>
</dbReference>
<dbReference type="PANTHER" id="PTHR43895:SF32">
    <property type="entry name" value="SERINE_THREONINE-PROTEIN KINASE CHK1"/>
    <property type="match status" value="1"/>
</dbReference>
<evidence type="ECO:0000256" key="2">
    <source>
        <dbReference type="ARBA" id="ARBA00010791"/>
    </source>
</evidence>
<evidence type="ECO:0000256" key="5">
    <source>
        <dbReference type="ARBA" id="ARBA00022679"/>
    </source>
</evidence>
<feature type="chain" id="PRO_5033988413" description="non-specific serine/threonine protein kinase" evidence="12">
    <location>
        <begin position="22"/>
        <end position="565"/>
    </location>
</feature>
<keyword evidence="12" id="KW-0732">Signal</keyword>